<keyword evidence="2" id="KW-0328">Glycosyltransferase</keyword>
<dbReference type="EMBL" id="JACHMN010000002">
    <property type="protein sequence ID" value="MBB5868223.1"/>
    <property type="molecule type" value="Genomic_DNA"/>
</dbReference>
<keyword evidence="2" id="KW-0808">Transferase</keyword>
<feature type="transmembrane region" description="Helical" evidence="1">
    <location>
        <begin position="41"/>
        <end position="60"/>
    </location>
</feature>
<proteinExistence type="predicted"/>
<keyword evidence="3" id="KW-1185">Reference proteome</keyword>
<keyword evidence="1" id="KW-0472">Membrane</keyword>
<gene>
    <name evidence="2" type="ORF">F4553_001602</name>
</gene>
<evidence type="ECO:0000313" key="2">
    <source>
        <dbReference type="EMBL" id="MBB5868223.1"/>
    </source>
</evidence>
<feature type="transmembrane region" description="Helical" evidence="1">
    <location>
        <begin position="66"/>
        <end position="85"/>
    </location>
</feature>
<protein>
    <submittedName>
        <fullName evidence="2">Putative phosphoribosyltransferase</fullName>
    </submittedName>
</protein>
<comment type="caution">
    <text evidence="2">The sequence shown here is derived from an EMBL/GenBank/DDBJ whole genome shotgun (WGS) entry which is preliminary data.</text>
</comment>
<keyword evidence="1" id="KW-0812">Transmembrane</keyword>
<evidence type="ECO:0000256" key="1">
    <source>
        <dbReference type="SAM" id="Phobius"/>
    </source>
</evidence>
<sequence length="89" mass="10182">MGIWKSLWERDTRYDRLDSISRQRQQHERDKESWSYLRDRWLILVRVGSATGAFVAVVGARDGNGVQVLISVAVVAAVLGITWVANRIR</sequence>
<keyword evidence="1" id="KW-1133">Transmembrane helix</keyword>
<organism evidence="2 3">
    <name type="scientific">Allocatelliglobosispora scoriae</name>
    <dbReference type="NCBI Taxonomy" id="643052"/>
    <lineage>
        <taxon>Bacteria</taxon>
        <taxon>Bacillati</taxon>
        <taxon>Actinomycetota</taxon>
        <taxon>Actinomycetes</taxon>
        <taxon>Micromonosporales</taxon>
        <taxon>Micromonosporaceae</taxon>
        <taxon>Allocatelliglobosispora</taxon>
    </lineage>
</organism>
<dbReference type="RefSeq" id="WP_184833994.1">
    <property type="nucleotide sequence ID" value="NZ_JACHMN010000002.1"/>
</dbReference>
<accession>A0A841BML8</accession>
<dbReference type="GO" id="GO:0016757">
    <property type="term" value="F:glycosyltransferase activity"/>
    <property type="evidence" value="ECO:0007669"/>
    <property type="project" value="UniProtKB-KW"/>
</dbReference>
<name>A0A841BML8_9ACTN</name>
<dbReference type="Proteomes" id="UP000587527">
    <property type="component" value="Unassembled WGS sequence"/>
</dbReference>
<reference evidence="2 3" key="1">
    <citation type="submission" date="2020-08" db="EMBL/GenBank/DDBJ databases">
        <title>Sequencing the genomes of 1000 actinobacteria strains.</title>
        <authorList>
            <person name="Klenk H.-P."/>
        </authorList>
    </citation>
    <scope>NUCLEOTIDE SEQUENCE [LARGE SCALE GENOMIC DNA]</scope>
    <source>
        <strain evidence="2 3">DSM 45362</strain>
    </source>
</reference>
<evidence type="ECO:0000313" key="3">
    <source>
        <dbReference type="Proteomes" id="UP000587527"/>
    </source>
</evidence>
<dbReference type="AlphaFoldDB" id="A0A841BML8"/>